<reference evidence="2 3" key="1">
    <citation type="submission" date="2019-11" db="EMBL/GenBank/DDBJ databases">
        <title>Draft Genome Sequence of Plant Growth-Promoting Rhizosphere-Associated Bacteria.</title>
        <authorList>
            <person name="Vasilyev I.Y."/>
            <person name="Radchenko V."/>
            <person name="Ilnitskaya E.V."/>
        </authorList>
    </citation>
    <scope>NUCLEOTIDE SEQUENCE [LARGE SCALE GENOMIC DNA]</scope>
    <source>
        <strain evidence="2 3">VRA_07sq_f</strain>
    </source>
</reference>
<protein>
    <recommendedName>
        <fullName evidence="1">HNH endonuclease 5 domain-containing protein</fullName>
    </recommendedName>
</protein>
<dbReference type="InterPro" id="IPR029471">
    <property type="entry name" value="HNH_5"/>
</dbReference>
<organism evidence="2 3">
    <name type="scientific">Lentilactobacillus parabuchneri</name>
    <dbReference type="NCBI Taxonomy" id="152331"/>
    <lineage>
        <taxon>Bacteria</taxon>
        <taxon>Bacillati</taxon>
        <taxon>Bacillota</taxon>
        <taxon>Bacilli</taxon>
        <taxon>Lactobacillales</taxon>
        <taxon>Lactobacillaceae</taxon>
        <taxon>Lentilactobacillus</taxon>
    </lineage>
</organism>
<evidence type="ECO:0000313" key="2">
    <source>
        <dbReference type="EMBL" id="MSE19720.1"/>
    </source>
</evidence>
<accession>A0A844EJC2</accession>
<evidence type="ECO:0000313" key="3">
    <source>
        <dbReference type="Proteomes" id="UP000491237"/>
    </source>
</evidence>
<dbReference type="AlphaFoldDB" id="A0A844EJC2"/>
<dbReference type="Gene3D" id="1.10.30.50">
    <property type="match status" value="1"/>
</dbReference>
<dbReference type="Pfam" id="PF14279">
    <property type="entry name" value="HNH_5"/>
    <property type="match status" value="1"/>
</dbReference>
<evidence type="ECO:0000259" key="1">
    <source>
        <dbReference type="Pfam" id="PF14279"/>
    </source>
</evidence>
<feature type="domain" description="HNH endonuclease 5" evidence="1">
    <location>
        <begin position="12"/>
        <end position="64"/>
    </location>
</feature>
<dbReference type="EMBL" id="WKKY01000002">
    <property type="protein sequence ID" value="MSE19720.1"/>
    <property type="molecule type" value="Genomic_DNA"/>
</dbReference>
<sequence length="278" mass="31578">MNMKLKGTLGKCLKCKRSFDKVSPNTEHIIPDGLQGPYLATNVLCSDCNENLGSKLDRQFVKSFKSLSNVYSSKNKIVRFLYDDIYFTGSFFNGKLQLDKDIKIADNRLKNVSKAQKNSIVSKFKKAIKKDGVLKIPMNFDNEILMFEIAKIQAEYLVATNKVQKEEDINIALMILRQLDITSDKAFEKSLKRTSGVMDLFSKIVLPQIQKGYRPKSFKEQQGVNAIQLVPLNSVYFNTKVNFVFIDILGKLRILTPVLSSANILYLLGRENAMKILN</sequence>
<name>A0A844EJC2_9LACO</name>
<gene>
    <name evidence="2" type="ORF">GKC44_00270</name>
</gene>
<proteinExistence type="predicted"/>
<comment type="caution">
    <text evidence="2">The sequence shown here is derived from an EMBL/GenBank/DDBJ whole genome shotgun (WGS) entry which is preliminary data.</text>
</comment>
<dbReference type="Proteomes" id="UP000491237">
    <property type="component" value="Unassembled WGS sequence"/>
</dbReference>